<accession>X1AYX5</accession>
<dbReference type="AlphaFoldDB" id="X1AYX5"/>
<reference evidence="1" key="1">
    <citation type="journal article" date="2014" name="Front. Microbiol.">
        <title>High frequency of phylogenetically diverse reductive dehalogenase-homologous genes in deep subseafloor sedimentary metagenomes.</title>
        <authorList>
            <person name="Kawai M."/>
            <person name="Futagami T."/>
            <person name="Toyoda A."/>
            <person name="Takaki Y."/>
            <person name="Nishi S."/>
            <person name="Hori S."/>
            <person name="Arai W."/>
            <person name="Tsubouchi T."/>
            <person name="Morono Y."/>
            <person name="Uchiyama I."/>
            <person name="Ito T."/>
            <person name="Fujiyama A."/>
            <person name="Inagaki F."/>
            <person name="Takami H."/>
        </authorList>
    </citation>
    <scope>NUCLEOTIDE SEQUENCE</scope>
    <source>
        <strain evidence="1">Expedition CK06-06</strain>
    </source>
</reference>
<protein>
    <recommendedName>
        <fullName evidence="2">1-acyl-sn-glycerol-3-phosphate acyltransferase</fullName>
    </recommendedName>
</protein>
<evidence type="ECO:0008006" key="2">
    <source>
        <dbReference type="Google" id="ProtNLM"/>
    </source>
</evidence>
<feature type="non-terminal residue" evidence="1">
    <location>
        <position position="1"/>
    </location>
</feature>
<sequence length="48" mass="5602">TSIKLVLGMSITRIPEPTKIADREVKKYANKIRDMKLEQESFFKNYGI</sequence>
<evidence type="ECO:0000313" key="1">
    <source>
        <dbReference type="EMBL" id="GAG74377.1"/>
    </source>
</evidence>
<proteinExistence type="predicted"/>
<organism evidence="1">
    <name type="scientific">marine sediment metagenome</name>
    <dbReference type="NCBI Taxonomy" id="412755"/>
    <lineage>
        <taxon>unclassified sequences</taxon>
        <taxon>metagenomes</taxon>
        <taxon>ecological metagenomes</taxon>
    </lineage>
</organism>
<comment type="caution">
    <text evidence="1">The sequence shown here is derived from an EMBL/GenBank/DDBJ whole genome shotgun (WGS) entry which is preliminary data.</text>
</comment>
<dbReference type="EMBL" id="BART01002004">
    <property type="protein sequence ID" value="GAG74377.1"/>
    <property type="molecule type" value="Genomic_DNA"/>
</dbReference>
<name>X1AYX5_9ZZZZ</name>
<gene>
    <name evidence="1" type="ORF">S01H4_06481</name>
</gene>